<feature type="transmembrane region" description="Helical" evidence="1">
    <location>
        <begin position="451"/>
        <end position="470"/>
    </location>
</feature>
<dbReference type="PANTHER" id="PTHR33451">
    <property type="entry name" value="MALATE-2H(+)/NA(+)-LACTATE ANTIPORTER"/>
    <property type="match status" value="1"/>
</dbReference>
<dbReference type="eggNOG" id="COG1757">
    <property type="taxonomic scope" value="Bacteria"/>
</dbReference>
<name>E0NEP7_PEDAC</name>
<proteinExistence type="predicted"/>
<feature type="transmembrane region" description="Helical" evidence="1">
    <location>
        <begin position="248"/>
        <end position="268"/>
    </location>
</feature>
<feature type="transmembrane region" description="Helical" evidence="1">
    <location>
        <begin position="362"/>
        <end position="386"/>
    </location>
</feature>
<feature type="transmembrane region" description="Helical" evidence="1">
    <location>
        <begin position="406"/>
        <end position="431"/>
    </location>
</feature>
<reference evidence="2" key="1">
    <citation type="submission" date="2010-07" db="EMBL/GenBank/DDBJ databases">
        <authorList>
            <person name="Muzny D."/>
            <person name="Qin X."/>
            <person name="Deng J."/>
            <person name="Jiang H."/>
            <person name="Liu Y."/>
            <person name="Qu J."/>
            <person name="Song X.-Z."/>
            <person name="Zhang L."/>
            <person name="Thornton R."/>
            <person name="Coyle M."/>
            <person name="Francisco L."/>
            <person name="Jackson L."/>
            <person name="Javaid M."/>
            <person name="Korchina V."/>
            <person name="Kovar C."/>
            <person name="Mata R."/>
            <person name="Mathew T."/>
            <person name="Ngo R."/>
            <person name="Nguyen L."/>
            <person name="Nguyen N."/>
            <person name="Okwuonu G."/>
            <person name="Ongeri F."/>
            <person name="Pham C."/>
            <person name="Simmons D."/>
            <person name="Wilczek-Boney K."/>
            <person name="Hale W."/>
            <person name="Jakkamsetti A."/>
            <person name="Pham P."/>
            <person name="Ruth R."/>
            <person name="San Lucas F."/>
            <person name="Warren J."/>
            <person name="Zhang J."/>
            <person name="Zhao Z."/>
            <person name="Zhou C."/>
            <person name="Zhu D."/>
            <person name="Lee S."/>
            <person name="Bess C."/>
            <person name="Blankenburg K."/>
            <person name="Forbes L."/>
            <person name="Fu Q."/>
            <person name="Gubbala S."/>
            <person name="Hirani K."/>
            <person name="Jayaseelan J.C."/>
            <person name="Lara F."/>
            <person name="Munidasa M."/>
            <person name="Palculict T."/>
            <person name="Patil S."/>
            <person name="Pu L.-L."/>
            <person name="Saada N."/>
            <person name="Tang L."/>
            <person name="Weissenberger G."/>
            <person name="Zhu Y."/>
            <person name="Hemphill L."/>
            <person name="Shang Y."/>
            <person name="Youmans B."/>
            <person name="Ayvaz T."/>
            <person name="Ross M."/>
            <person name="Santibanez J."/>
            <person name="Aqrawi P."/>
            <person name="Gross S."/>
            <person name="Joshi V."/>
            <person name="Fowler G."/>
            <person name="Nazareth L."/>
            <person name="Reid J."/>
            <person name="Worley K."/>
            <person name="Petrosino J."/>
            <person name="Highlander S."/>
            <person name="Gibbs R."/>
        </authorList>
    </citation>
    <scope>NUCLEOTIDE SEQUENCE [LARGE SCALE GENOMIC DNA]</scope>
    <source>
        <strain evidence="2">DSM 20284</strain>
    </source>
</reference>
<dbReference type="RefSeq" id="WP_002831326.1">
    <property type="nucleotide sequence ID" value="NZ_GL397067.1"/>
</dbReference>
<dbReference type="HOGENOM" id="CLU_043525_1_0_9"/>
<feature type="transmembrane region" description="Helical" evidence="1">
    <location>
        <begin position="21"/>
        <end position="42"/>
    </location>
</feature>
<protein>
    <submittedName>
        <fullName evidence="2">Na+/H+ antiporter family protein</fullName>
    </submittedName>
</protein>
<dbReference type="AlphaFoldDB" id="E0NEP7"/>
<dbReference type="Proteomes" id="UP000004470">
    <property type="component" value="Unassembled WGS sequence"/>
</dbReference>
<keyword evidence="1" id="KW-0812">Transmembrane</keyword>
<comment type="caution">
    <text evidence="2">The sequence shown here is derived from an EMBL/GenBank/DDBJ whole genome shotgun (WGS) entry which is preliminary data.</text>
</comment>
<feature type="transmembrane region" description="Helical" evidence="1">
    <location>
        <begin position="85"/>
        <end position="110"/>
    </location>
</feature>
<organism evidence="2 3">
    <name type="scientific">Pediococcus acidilactici DSM 20284</name>
    <dbReference type="NCBI Taxonomy" id="862514"/>
    <lineage>
        <taxon>Bacteria</taxon>
        <taxon>Bacillati</taxon>
        <taxon>Bacillota</taxon>
        <taxon>Bacilli</taxon>
        <taxon>Lactobacillales</taxon>
        <taxon>Lactobacillaceae</taxon>
        <taxon>Pediococcus</taxon>
        <taxon>Pediococcus acidilactici group</taxon>
    </lineage>
</organism>
<sequence>MDSLKGGEQGYAIEFYGGKKMGMVPIVVYIIISAGLAIFFQVYSMKGLAVASVIGLFADFFFVKEKAKYWKVIIKGLTQFGNSKLIFTFILIGLFTKLLTVGNIGSGFVWLSTQLGITGSGFVVFTFIASTIISMGTGAPIAAVFAVVPIFYPPGIMLGAKAAVLVGAILSGVFFGDAMSPSSQVINTTIDTQHDKQTHKPADLQAVMKARSPYLVGVALLSAILFYMSGATGAVINPAKLAIINQNADGKGLFMLIPIVILLVISFIKKDLFLGLSYATVIGLILGVVLGNFQMRDILMTNRQHELLGILTTGTFSMTDIIISSILLFGMIAVAVESGCLDMLCEWILKKKVIQSPMGAELVLVLSIGVINILLSGCVLPAILLFSNVADQIGQSANISPNKRSYLLTGAATTVTAIIPVNSAFVMGAVTLINQINVTGYGKVAVNPFEIFASSYYCILLTLVCFLWVFKREKQNNTEKVGIKGVSRNA</sequence>
<keyword evidence="1" id="KW-0472">Membrane</keyword>
<dbReference type="EMBL" id="AEEG01000002">
    <property type="protein sequence ID" value="EFL96058.1"/>
    <property type="molecule type" value="Genomic_DNA"/>
</dbReference>
<evidence type="ECO:0000313" key="2">
    <source>
        <dbReference type="EMBL" id="EFL96058.1"/>
    </source>
</evidence>
<dbReference type="PANTHER" id="PTHR33451:SF5">
    <property type="entry name" value="NA+_H+ ANTIPORTER"/>
    <property type="match status" value="1"/>
</dbReference>
<keyword evidence="1" id="KW-1133">Transmembrane helix</keyword>
<feature type="transmembrane region" description="Helical" evidence="1">
    <location>
        <begin position="48"/>
        <end position="64"/>
    </location>
</feature>
<gene>
    <name evidence="2" type="ORF">HMPREF0623_0109</name>
</gene>
<feature type="transmembrane region" description="Helical" evidence="1">
    <location>
        <begin position="274"/>
        <end position="295"/>
    </location>
</feature>
<feature type="transmembrane region" description="Helical" evidence="1">
    <location>
        <begin position="155"/>
        <end position="175"/>
    </location>
</feature>
<feature type="transmembrane region" description="Helical" evidence="1">
    <location>
        <begin position="122"/>
        <end position="148"/>
    </location>
</feature>
<evidence type="ECO:0000256" key="1">
    <source>
        <dbReference type="SAM" id="Phobius"/>
    </source>
</evidence>
<feature type="transmembrane region" description="Helical" evidence="1">
    <location>
        <begin position="307"/>
        <end position="334"/>
    </location>
</feature>
<keyword evidence="3" id="KW-1185">Reference proteome</keyword>
<accession>E0NEP7</accession>
<feature type="transmembrane region" description="Helical" evidence="1">
    <location>
        <begin position="214"/>
        <end position="236"/>
    </location>
</feature>
<evidence type="ECO:0000313" key="3">
    <source>
        <dbReference type="Proteomes" id="UP000004470"/>
    </source>
</evidence>
<dbReference type="InterPro" id="IPR052180">
    <property type="entry name" value="NhaC_Na-H+_Antiporter"/>
</dbReference>